<protein>
    <submittedName>
        <fullName evidence="1">Uncharacterized protein</fullName>
    </submittedName>
</protein>
<name>A0A7J0H5B8_9ERIC</name>
<keyword evidence="2" id="KW-1185">Reference proteome</keyword>
<comment type="caution">
    <text evidence="1">The sequence shown here is derived from an EMBL/GenBank/DDBJ whole genome shotgun (WGS) entry which is preliminary data.</text>
</comment>
<evidence type="ECO:0000313" key="1">
    <source>
        <dbReference type="EMBL" id="GFZ18262.1"/>
    </source>
</evidence>
<accession>A0A7J0H5B8</accession>
<gene>
    <name evidence="1" type="ORF">Acr_27g0000010</name>
</gene>
<dbReference type="AlphaFoldDB" id="A0A7J0H5B8"/>
<reference evidence="1 2" key="1">
    <citation type="submission" date="2019-07" db="EMBL/GenBank/DDBJ databases">
        <title>De Novo Assembly of kiwifruit Actinidia rufa.</title>
        <authorList>
            <person name="Sugita-Konishi S."/>
            <person name="Sato K."/>
            <person name="Mori E."/>
            <person name="Abe Y."/>
            <person name="Kisaki G."/>
            <person name="Hamano K."/>
            <person name="Suezawa K."/>
            <person name="Otani M."/>
            <person name="Fukuda T."/>
            <person name="Manabe T."/>
            <person name="Gomi K."/>
            <person name="Tabuchi M."/>
            <person name="Akimitsu K."/>
            <person name="Kataoka I."/>
        </authorList>
    </citation>
    <scope>NUCLEOTIDE SEQUENCE [LARGE SCALE GENOMIC DNA]</scope>
    <source>
        <strain evidence="2">cv. Fuchu</strain>
    </source>
</reference>
<organism evidence="1 2">
    <name type="scientific">Actinidia rufa</name>
    <dbReference type="NCBI Taxonomy" id="165716"/>
    <lineage>
        <taxon>Eukaryota</taxon>
        <taxon>Viridiplantae</taxon>
        <taxon>Streptophyta</taxon>
        <taxon>Embryophyta</taxon>
        <taxon>Tracheophyta</taxon>
        <taxon>Spermatophyta</taxon>
        <taxon>Magnoliopsida</taxon>
        <taxon>eudicotyledons</taxon>
        <taxon>Gunneridae</taxon>
        <taxon>Pentapetalae</taxon>
        <taxon>asterids</taxon>
        <taxon>Ericales</taxon>
        <taxon>Actinidiaceae</taxon>
        <taxon>Actinidia</taxon>
    </lineage>
</organism>
<dbReference type="EMBL" id="BJWL01000027">
    <property type="protein sequence ID" value="GFZ18262.1"/>
    <property type="molecule type" value="Genomic_DNA"/>
</dbReference>
<sequence length="135" mass="14317">MSGWLTRPSLYSVASSLPSTADVSIWAWGLSEGTLPCKSPSVPCHLLGLLPTVAPRPSFQHSYYSELAKKRRVGGNDGLSSGGHSSIVVTSPSFGTEGLRAHSVVTVGRDLRPSKANVEWHSHRAPAQGITELAL</sequence>
<proteinExistence type="predicted"/>
<dbReference type="Proteomes" id="UP000585474">
    <property type="component" value="Unassembled WGS sequence"/>
</dbReference>
<evidence type="ECO:0000313" key="2">
    <source>
        <dbReference type="Proteomes" id="UP000585474"/>
    </source>
</evidence>